<keyword evidence="2" id="KW-1185">Reference proteome</keyword>
<evidence type="ECO:0000313" key="1">
    <source>
        <dbReference type="EMBL" id="KAG7088695.1"/>
    </source>
</evidence>
<gene>
    <name evidence="1" type="ORF">E1B28_012665</name>
</gene>
<accession>A0A9P7RS48</accession>
<protein>
    <submittedName>
        <fullName evidence="1">Uncharacterized protein</fullName>
    </submittedName>
</protein>
<dbReference type="EMBL" id="CM032188">
    <property type="protein sequence ID" value="KAG7088695.1"/>
    <property type="molecule type" value="Genomic_DNA"/>
</dbReference>
<name>A0A9P7RS48_9AGAR</name>
<organism evidence="1 2">
    <name type="scientific">Marasmius oreades</name>
    <name type="common">fairy-ring Marasmius</name>
    <dbReference type="NCBI Taxonomy" id="181124"/>
    <lineage>
        <taxon>Eukaryota</taxon>
        <taxon>Fungi</taxon>
        <taxon>Dikarya</taxon>
        <taxon>Basidiomycota</taxon>
        <taxon>Agaricomycotina</taxon>
        <taxon>Agaricomycetes</taxon>
        <taxon>Agaricomycetidae</taxon>
        <taxon>Agaricales</taxon>
        <taxon>Marasmiineae</taxon>
        <taxon>Marasmiaceae</taxon>
        <taxon>Marasmius</taxon>
    </lineage>
</organism>
<dbReference type="AlphaFoldDB" id="A0A9P7RS48"/>
<dbReference type="GeneID" id="66081740"/>
<proteinExistence type="predicted"/>
<dbReference type="RefSeq" id="XP_043005166.1">
    <property type="nucleotide sequence ID" value="XM_043157798.1"/>
</dbReference>
<dbReference type="KEGG" id="more:E1B28_012665"/>
<sequence>MEVSCSIDSRMDARFLQEQLSQHLRSPITSIHPSTTIRAPLMAFRLYNSERVRLHHVQSGLDAPDEIKYRLTSTDAGWLDYGGGRHACIGDNIQRWKGFDQRPIVCAPSRSGKVLFTIFRMFVENAQLAHMYSRPVPHVACIPAQNDRYSKAAGIH</sequence>
<comment type="caution">
    <text evidence="1">The sequence shown here is derived from an EMBL/GenBank/DDBJ whole genome shotgun (WGS) entry which is preliminary data.</text>
</comment>
<reference evidence="1" key="1">
    <citation type="journal article" date="2021" name="Genome Biol. Evol.">
        <title>The assembled and annotated genome of the fairy-ring fungus Marasmius oreades.</title>
        <authorList>
            <person name="Hiltunen M."/>
            <person name="Ament-Velasquez S.L."/>
            <person name="Johannesson H."/>
        </authorList>
    </citation>
    <scope>NUCLEOTIDE SEQUENCE</scope>
    <source>
        <strain evidence="1">03SP1</strain>
    </source>
</reference>
<dbReference type="Proteomes" id="UP001049176">
    <property type="component" value="Chromosome 8"/>
</dbReference>
<evidence type="ECO:0000313" key="2">
    <source>
        <dbReference type="Proteomes" id="UP001049176"/>
    </source>
</evidence>